<accession>A0ABV3X478</accession>
<comment type="caution">
    <text evidence="1">The sequence shown here is derived from an EMBL/GenBank/DDBJ whole genome shotgun (WGS) entry which is preliminary data.</text>
</comment>
<keyword evidence="2" id="KW-1185">Reference proteome</keyword>
<proteinExistence type="predicted"/>
<dbReference type="Proteomes" id="UP001559623">
    <property type="component" value="Unassembled WGS sequence"/>
</dbReference>
<protein>
    <submittedName>
        <fullName evidence="1">Uncharacterized protein</fullName>
    </submittedName>
</protein>
<evidence type="ECO:0000313" key="1">
    <source>
        <dbReference type="EMBL" id="MEX5285000.1"/>
    </source>
</evidence>
<evidence type="ECO:0000313" key="2">
    <source>
        <dbReference type="Proteomes" id="UP001559623"/>
    </source>
</evidence>
<organism evidence="1 2">
    <name type="scientific">Selenomonas sputigena</name>
    <dbReference type="NCBI Taxonomy" id="69823"/>
    <lineage>
        <taxon>Bacteria</taxon>
        <taxon>Bacillati</taxon>
        <taxon>Bacillota</taxon>
        <taxon>Negativicutes</taxon>
        <taxon>Selenomonadales</taxon>
        <taxon>Selenomonadaceae</taxon>
        <taxon>Selenomonas</taxon>
    </lineage>
</organism>
<dbReference type="RefSeq" id="WP_368846732.1">
    <property type="nucleotide sequence ID" value="NZ_CP194411.1"/>
</dbReference>
<name>A0ABV3X478_9FIRM</name>
<reference evidence="1 2" key="1">
    <citation type="submission" date="2023-04" db="EMBL/GenBank/DDBJ databases">
        <title>Genome Sequence of Selenomonas sputigena ATCC 33150.</title>
        <authorList>
            <person name="Miller D.P."/>
            <person name="Anvari S."/>
            <person name="Polson S.W."/>
            <person name="Macdonald M."/>
            <person name="Mcdowell J.V."/>
        </authorList>
    </citation>
    <scope>NUCLEOTIDE SEQUENCE [LARGE SCALE GENOMIC DNA]</scope>
    <source>
        <strain evidence="1 2">ATCC 33150</strain>
    </source>
</reference>
<sequence length="186" mass="20576">MLYTNFQVGERFPLPIQSRGDGGLFQVDVNGAMFILQLSRSDIIAVEAFRTGAMELALYEEAGVLFLLYRIPGIFKEGWGDAPLSFGGLRQEQLPTSESLTYEVLHLYLVDAQLGLLLAQREQAMGKDFAALLSRHALEAAKEPLAPSAFAARVQEIWQRMSPAAMREKAAAVLEVALDIKRTPLH</sequence>
<gene>
    <name evidence="1" type="ORF">QCO44_04995</name>
</gene>
<dbReference type="EMBL" id="JARVLH010000003">
    <property type="protein sequence ID" value="MEX5285000.1"/>
    <property type="molecule type" value="Genomic_DNA"/>
</dbReference>